<evidence type="ECO:0000313" key="3">
    <source>
        <dbReference type="EnsemblMetazoa" id="tetur40g00140.1"/>
    </source>
</evidence>
<dbReference type="AlphaFoldDB" id="T1L4R1"/>
<evidence type="ECO:0000313" key="4">
    <source>
        <dbReference type="Proteomes" id="UP000015104"/>
    </source>
</evidence>
<protein>
    <recommendedName>
        <fullName evidence="5">MD-2-related lipid-recognition domain-containing protein</fullName>
    </recommendedName>
</protein>
<dbReference type="Proteomes" id="UP000015104">
    <property type="component" value="Unassembled WGS sequence"/>
</dbReference>
<reference evidence="3" key="2">
    <citation type="submission" date="2015-06" db="UniProtKB">
        <authorList>
            <consortium name="EnsemblMetazoa"/>
        </authorList>
    </citation>
    <scope>IDENTIFICATION</scope>
</reference>
<dbReference type="InterPro" id="IPR036846">
    <property type="entry name" value="GM2-AP_sf"/>
</dbReference>
<proteinExistence type="predicted"/>
<dbReference type="Gene3D" id="2.70.220.10">
    <property type="entry name" value="Ganglioside GM2 activator"/>
    <property type="match status" value="1"/>
</dbReference>
<feature type="signal peptide" evidence="2">
    <location>
        <begin position="1"/>
        <end position="16"/>
    </location>
</feature>
<dbReference type="PANTHER" id="PTHR17357:SF0">
    <property type="entry name" value="GANGLIOSIDE GM2 ACTIVATOR"/>
    <property type="match status" value="1"/>
</dbReference>
<reference evidence="4" key="1">
    <citation type="submission" date="2011-08" db="EMBL/GenBank/DDBJ databases">
        <authorList>
            <person name="Rombauts S."/>
        </authorList>
    </citation>
    <scope>NUCLEOTIDE SEQUENCE</scope>
    <source>
        <strain evidence="4">London</strain>
    </source>
</reference>
<dbReference type="GO" id="GO:0005319">
    <property type="term" value="F:lipid transporter activity"/>
    <property type="evidence" value="ECO:0007669"/>
    <property type="project" value="TreeGrafter"/>
</dbReference>
<dbReference type="KEGG" id="tut:107370273"/>
<dbReference type="InterPro" id="IPR028996">
    <property type="entry name" value="GM2-AP"/>
</dbReference>
<evidence type="ECO:0000256" key="2">
    <source>
        <dbReference type="SAM" id="SignalP"/>
    </source>
</evidence>
<dbReference type="EMBL" id="CAEY01001160">
    <property type="status" value="NOT_ANNOTATED_CDS"/>
    <property type="molecule type" value="Genomic_DNA"/>
</dbReference>
<organism evidence="3 4">
    <name type="scientific">Tetranychus urticae</name>
    <name type="common">Two-spotted spider mite</name>
    <dbReference type="NCBI Taxonomy" id="32264"/>
    <lineage>
        <taxon>Eukaryota</taxon>
        <taxon>Metazoa</taxon>
        <taxon>Ecdysozoa</taxon>
        <taxon>Arthropoda</taxon>
        <taxon>Chelicerata</taxon>
        <taxon>Arachnida</taxon>
        <taxon>Acari</taxon>
        <taxon>Acariformes</taxon>
        <taxon>Trombidiformes</taxon>
        <taxon>Prostigmata</taxon>
        <taxon>Eleutherengona</taxon>
        <taxon>Raphignathae</taxon>
        <taxon>Tetranychoidea</taxon>
        <taxon>Tetranychidae</taxon>
        <taxon>Tetranychus</taxon>
    </lineage>
</organism>
<gene>
    <name evidence="3" type="primary">107370273</name>
</gene>
<dbReference type="GO" id="GO:0006689">
    <property type="term" value="P:ganglioside catabolic process"/>
    <property type="evidence" value="ECO:0007669"/>
    <property type="project" value="InterPro"/>
</dbReference>
<dbReference type="EnsemblMetazoa" id="tetur40g00140.1">
    <property type="protein sequence ID" value="tetur40g00140.1"/>
    <property type="gene ID" value="tetur40g00140"/>
</dbReference>
<dbReference type="SUPFAM" id="SSF63707">
    <property type="entry name" value="Ganglioside M2 (gm2) activator"/>
    <property type="match status" value="1"/>
</dbReference>
<dbReference type="GO" id="GO:0009898">
    <property type="term" value="C:cytoplasmic side of plasma membrane"/>
    <property type="evidence" value="ECO:0007669"/>
    <property type="project" value="TreeGrafter"/>
</dbReference>
<evidence type="ECO:0008006" key="5">
    <source>
        <dbReference type="Google" id="ProtNLM"/>
    </source>
</evidence>
<keyword evidence="1 2" id="KW-0732">Signal</keyword>
<feature type="chain" id="PRO_5004581461" description="MD-2-related lipid-recognition domain-containing protein" evidence="2">
    <location>
        <begin position="17"/>
        <end position="185"/>
    </location>
</feature>
<dbReference type="HOGENOM" id="CLU_1463141_0_0_1"/>
<sequence length="185" mass="20806">MFQLIVFCLLPLFVSCAINWEDCGNADRSFVFRKLNFKDQNLVIDGKSPIQTEVDFSLLDPVDKEVTLSAELRRYFNILGAEQSVKLPCINDVGSCSNNFCYLVQSYETVARTIATQLKVPFNCEMKSGRYSGNITYPVPLDGFRPLLSALSWAASGKYEFIVRWYLEGNEIGCLAVSADLQIDV</sequence>
<dbReference type="OrthoDB" id="6407652at2759"/>
<evidence type="ECO:0000256" key="1">
    <source>
        <dbReference type="ARBA" id="ARBA00022729"/>
    </source>
</evidence>
<dbReference type="PANTHER" id="PTHR17357">
    <property type="entry name" value="GM2 GANGLIOSIDE ACTIVATOR PROTEIN"/>
    <property type="match status" value="1"/>
</dbReference>
<accession>T1L4R1</accession>
<keyword evidence="4" id="KW-1185">Reference proteome</keyword>
<dbReference type="GO" id="GO:0008047">
    <property type="term" value="F:enzyme activator activity"/>
    <property type="evidence" value="ECO:0007669"/>
    <property type="project" value="InterPro"/>
</dbReference>
<name>T1L4R1_TETUR</name>